<dbReference type="PANTHER" id="PTHR30575:SF0">
    <property type="entry name" value="XAA-ARG DIPEPTIDASE"/>
    <property type="match status" value="1"/>
</dbReference>
<dbReference type="CDD" id="cd05672">
    <property type="entry name" value="M20_ACY1L2-like"/>
    <property type="match status" value="1"/>
</dbReference>
<protein>
    <recommendedName>
        <fullName evidence="1">Peptidase M20 domain-containing protein 2</fullName>
    </recommendedName>
</protein>
<dbReference type="Pfam" id="PF07687">
    <property type="entry name" value="M20_dimer"/>
    <property type="match status" value="1"/>
</dbReference>
<evidence type="ECO:0000259" key="3">
    <source>
        <dbReference type="Pfam" id="PF07687"/>
    </source>
</evidence>
<dbReference type="InterPro" id="IPR017144">
    <property type="entry name" value="Xaa-Arg_dipeptidase"/>
</dbReference>
<evidence type="ECO:0000313" key="5">
    <source>
        <dbReference type="Proteomes" id="UP000199301"/>
    </source>
</evidence>
<feature type="region of interest" description="Disordered" evidence="2">
    <location>
        <begin position="1"/>
        <end position="39"/>
    </location>
</feature>
<dbReference type="FunFam" id="3.30.70.360:FF:000004">
    <property type="entry name" value="Peptidase M20 domain-containing protein 2"/>
    <property type="match status" value="1"/>
</dbReference>
<dbReference type="GO" id="GO:0016805">
    <property type="term" value="F:dipeptidase activity"/>
    <property type="evidence" value="ECO:0007669"/>
    <property type="project" value="InterPro"/>
</dbReference>
<comment type="similarity">
    <text evidence="1">Belongs to the peptidase M20A family.</text>
</comment>
<dbReference type="RefSeq" id="WP_245695784.1">
    <property type="nucleotide sequence ID" value="NZ_FNKO01000002.1"/>
</dbReference>
<gene>
    <name evidence="4" type="ORF">SAMN04489718_2511</name>
</gene>
<organism evidence="4 5">
    <name type="scientific">Actinopolyspora saharensis</name>
    <dbReference type="NCBI Taxonomy" id="995062"/>
    <lineage>
        <taxon>Bacteria</taxon>
        <taxon>Bacillati</taxon>
        <taxon>Actinomycetota</taxon>
        <taxon>Actinomycetes</taxon>
        <taxon>Actinopolysporales</taxon>
        <taxon>Actinopolysporaceae</taxon>
        <taxon>Actinopolyspora</taxon>
    </lineage>
</organism>
<dbReference type="SUPFAM" id="SSF53187">
    <property type="entry name" value="Zn-dependent exopeptidases"/>
    <property type="match status" value="1"/>
</dbReference>
<name>A0A1H1EFC1_9ACTN</name>
<dbReference type="GO" id="GO:0005737">
    <property type="term" value="C:cytoplasm"/>
    <property type="evidence" value="ECO:0007669"/>
    <property type="project" value="TreeGrafter"/>
</dbReference>
<dbReference type="PIRSF" id="PIRSF037226">
    <property type="entry name" value="Amidohydrolase_ACY1L2_prd"/>
    <property type="match status" value="1"/>
</dbReference>
<feature type="domain" description="Peptidase M20 dimerisation" evidence="3">
    <location>
        <begin position="203"/>
        <end position="293"/>
    </location>
</feature>
<proteinExistence type="inferred from homology"/>
<evidence type="ECO:0000256" key="2">
    <source>
        <dbReference type="SAM" id="MobiDB-lite"/>
    </source>
</evidence>
<dbReference type="Proteomes" id="UP000199301">
    <property type="component" value="Unassembled WGS sequence"/>
</dbReference>
<dbReference type="InterPro" id="IPR036264">
    <property type="entry name" value="Bact_exopeptidase_dim_dom"/>
</dbReference>
<dbReference type="InterPro" id="IPR011650">
    <property type="entry name" value="Peptidase_M20_dimer"/>
</dbReference>
<dbReference type="EMBL" id="FNKO01000002">
    <property type="protein sequence ID" value="SDQ87334.1"/>
    <property type="molecule type" value="Genomic_DNA"/>
</dbReference>
<feature type="compositionally biased region" description="Polar residues" evidence="2">
    <location>
        <begin position="427"/>
        <end position="436"/>
    </location>
</feature>
<feature type="region of interest" description="Disordered" evidence="2">
    <location>
        <begin position="415"/>
        <end position="442"/>
    </location>
</feature>
<dbReference type="NCBIfam" id="TIGR01891">
    <property type="entry name" value="amidohydrolases"/>
    <property type="match status" value="1"/>
</dbReference>
<dbReference type="PANTHER" id="PTHR30575">
    <property type="entry name" value="PEPTIDASE M20"/>
    <property type="match status" value="1"/>
</dbReference>
<feature type="compositionally biased region" description="Basic and acidic residues" evidence="2">
    <location>
        <begin position="415"/>
        <end position="426"/>
    </location>
</feature>
<dbReference type="Gene3D" id="3.30.70.360">
    <property type="match status" value="1"/>
</dbReference>
<dbReference type="SUPFAM" id="SSF55031">
    <property type="entry name" value="Bacterial exopeptidase dimerisation domain"/>
    <property type="match status" value="1"/>
</dbReference>
<evidence type="ECO:0000256" key="1">
    <source>
        <dbReference type="PIRNR" id="PIRNR037226"/>
    </source>
</evidence>
<keyword evidence="5" id="KW-1185">Reference proteome</keyword>
<accession>A0A1H1EFC1</accession>
<dbReference type="Pfam" id="PF01546">
    <property type="entry name" value="Peptidase_M20"/>
    <property type="match status" value="1"/>
</dbReference>
<dbReference type="InterPro" id="IPR017439">
    <property type="entry name" value="Amidohydrolase"/>
</dbReference>
<sequence>MSTDSSRPRESSRESGGGDHRNVAGSAEPAGAESRPVRAQDWRAAVEHRREELIELSHDLHANPEISLREHRSAARLAELLAERGFTVERPVAGLATAFTAEYGSGEFVVGLCAEYDALPEVGHACGHNIIAAAAVGAALALAEQAAELGITVRVLGTPAEETGGGKITMLEAGLFDRVAAALMVHPGPAEACAPRSLAITDLRVCYTGRAAHAAAAPELGVNAADAVTVAQVAIGLRRQHLEPEQMVHGIVTSGGAAPNIVPERAVAEYNLRAADPAALERLEQGIRACFEAGATATGCSVEVVRLSPVYTELNPDEWLAETYRSAVTELGRAPLTRAAERRDVIGSTDMGNVSRWIPSAHPMIALECGEAVNHQAEFAAACITDSADRAVLDGAAALACTAAEAALDPEQRERLLSAVEERNPSEVRQTSNRLSDSGGVV</sequence>
<dbReference type="STRING" id="995062.SAMN04489718_2511"/>
<dbReference type="InterPro" id="IPR052030">
    <property type="entry name" value="Peptidase_M20/M20A_hydrolases"/>
</dbReference>
<reference evidence="5" key="1">
    <citation type="submission" date="2016-10" db="EMBL/GenBank/DDBJ databases">
        <authorList>
            <person name="Varghese N."/>
            <person name="Submissions S."/>
        </authorList>
    </citation>
    <scope>NUCLEOTIDE SEQUENCE [LARGE SCALE GENOMIC DNA]</scope>
    <source>
        <strain evidence="5">DSM 45459</strain>
    </source>
</reference>
<dbReference type="GO" id="GO:0046657">
    <property type="term" value="P:folic acid catabolic process"/>
    <property type="evidence" value="ECO:0007669"/>
    <property type="project" value="TreeGrafter"/>
</dbReference>
<dbReference type="AlphaFoldDB" id="A0A1H1EFC1"/>
<dbReference type="Gene3D" id="3.40.630.10">
    <property type="entry name" value="Zn peptidases"/>
    <property type="match status" value="1"/>
</dbReference>
<dbReference type="GO" id="GO:0071713">
    <property type="term" value="F:para-aminobenzoyl-glutamate hydrolase activity"/>
    <property type="evidence" value="ECO:0007669"/>
    <property type="project" value="TreeGrafter"/>
</dbReference>
<evidence type="ECO:0000313" key="4">
    <source>
        <dbReference type="EMBL" id="SDQ87334.1"/>
    </source>
</evidence>
<keyword evidence="4" id="KW-0378">Hydrolase</keyword>
<feature type="compositionally biased region" description="Basic and acidic residues" evidence="2">
    <location>
        <begin position="1"/>
        <end position="22"/>
    </location>
</feature>
<dbReference type="InterPro" id="IPR002933">
    <property type="entry name" value="Peptidase_M20"/>
</dbReference>